<protein>
    <submittedName>
        <fullName evidence="2">Uncharacterized protein</fullName>
    </submittedName>
</protein>
<comment type="caution">
    <text evidence="2">The sequence shown here is derived from an EMBL/GenBank/DDBJ whole genome shotgun (WGS) entry which is preliminary data.</text>
</comment>
<feature type="chain" id="PRO_5044793904" evidence="1">
    <location>
        <begin position="22"/>
        <end position="84"/>
    </location>
</feature>
<keyword evidence="3" id="KW-1185">Reference proteome</keyword>
<proteinExistence type="predicted"/>
<evidence type="ECO:0000256" key="1">
    <source>
        <dbReference type="SAM" id="SignalP"/>
    </source>
</evidence>
<dbReference type="InterPro" id="IPR037045">
    <property type="entry name" value="S8pro/Inhibitor_I9_sf"/>
</dbReference>
<feature type="signal peptide" evidence="1">
    <location>
        <begin position="1"/>
        <end position="21"/>
    </location>
</feature>
<keyword evidence="1" id="KW-0732">Signal</keyword>
<name>A0ABD3BGN1_9LAMI</name>
<evidence type="ECO:0000313" key="2">
    <source>
        <dbReference type="EMBL" id="KAL3616565.1"/>
    </source>
</evidence>
<evidence type="ECO:0000313" key="3">
    <source>
        <dbReference type="Proteomes" id="UP001632038"/>
    </source>
</evidence>
<sequence>MILNIFFFALILNNFLSSSYAETQTYVVYMDRKKMKALDATLGPSRKWHEEIIESINTFDQDDHNPQLHYAYDTIISASNMWSL</sequence>
<accession>A0ABD3BGN1</accession>
<dbReference type="AlphaFoldDB" id="A0ABD3BGN1"/>
<dbReference type="EMBL" id="JAVIJP010000092">
    <property type="protein sequence ID" value="KAL3616565.1"/>
    <property type="molecule type" value="Genomic_DNA"/>
</dbReference>
<gene>
    <name evidence="2" type="ORF">CASFOL_039955</name>
</gene>
<dbReference type="Proteomes" id="UP001632038">
    <property type="component" value="Unassembled WGS sequence"/>
</dbReference>
<organism evidence="2 3">
    <name type="scientific">Castilleja foliolosa</name>
    <dbReference type="NCBI Taxonomy" id="1961234"/>
    <lineage>
        <taxon>Eukaryota</taxon>
        <taxon>Viridiplantae</taxon>
        <taxon>Streptophyta</taxon>
        <taxon>Embryophyta</taxon>
        <taxon>Tracheophyta</taxon>
        <taxon>Spermatophyta</taxon>
        <taxon>Magnoliopsida</taxon>
        <taxon>eudicotyledons</taxon>
        <taxon>Gunneridae</taxon>
        <taxon>Pentapetalae</taxon>
        <taxon>asterids</taxon>
        <taxon>lamiids</taxon>
        <taxon>Lamiales</taxon>
        <taxon>Orobanchaceae</taxon>
        <taxon>Pedicularideae</taxon>
        <taxon>Castillejinae</taxon>
        <taxon>Castilleja</taxon>
    </lineage>
</organism>
<reference evidence="3" key="1">
    <citation type="journal article" date="2024" name="IScience">
        <title>Strigolactones Initiate the Formation of Haustorium-like Structures in Castilleja.</title>
        <authorList>
            <person name="Buerger M."/>
            <person name="Peterson D."/>
            <person name="Chory J."/>
        </authorList>
    </citation>
    <scope>NUCLEOTIDE SEQUENCE [LARGE SCALE GENOMIC DNA]</scope>
</reference>
<dbReference type="Gene3D" id="3.30.70.80">
    <property type="entry name" value="Peptidase S8 propeptide/proteinase inhibitor I9"/>
    <property type="match status" value="1"/>
</dbReference>